<protein>
    <recommendedName>
        <fullName evidence="3">F-box domain-containing protein</fullName>
    </recommendedName>
</protein>
<evidence type="ECO:0008006" key="3">
    <source>
        <dbReference type="Google" id="ProtNLM"/>
    </source>
</evidence>
<dbReference type="Proteomes" id="UP001556367">
    <property type="component" value="Unassembled WGS sequence"/>
</dbReference>
<reference evidence="2" key="1">
    <citation type="submission" date="2024-06" db="EMBL/GenBank/DDBJ databases">
        <title>Multi-omics analyses provide insights into the biosynthesis of the anticancer antibiotic pleurotin in Hohenbuehelia grisea.</title>
        <authorList>
            <person name="Weaver J.A."/>
            <person name="Alberti F."/>
        </authorList>
    </citation>
    <scope>NUCLEOTIDE SEQUENCE [LARGE SCALE GENOMIC DNA]</scope>
    <source>
        <strain evidence="2">T-177</strain>
    </source>
</reference>
<gene>
    <name evidence="1" type="ORF">HGRIS_005025</name>
</gene>
<name>A0ABR3JDS0_9AGAR</name>
<proteinExistence type="predicted"/>
<sequence>MVSFDEPFPPPKTFSKFPDLLRTNSPPSPLDASLIRSEIAVARTTLAAVQDYLSKAEPYMEALRNQSNTLTEYIARYENVVSPIRKVPAEVLSHIFILARYDYAGSMWDTCRWPWNLTMVCSKWRTPRPR</sequence>
<accession>A0ABR3JDS0</accession>
<evidence type="ECO:0000313" key="2">
    <source>
        <dbReference type="Proteomes" id="UP001556367"/>
    </source>
</evidence>
<comment type="caution">
    <text evidence="1">The sequence shown here is derived from an EMBL/GenBank/DDBJ whole genome shotgun (WGS) entry which is preliminary data.</text>
</comment>
<organism evidence="1 2">
    <name type="scientific">Hohenbuehelia grisea</name>
    <dbReference type="NCBI Taxonomy" id="104357"/>
    <lineage>
        <taxon>Eukaryota</taxon>
        <taxon>Fungi</taxon>
        <taxon>Dikarya</taxon>
        <taxon>Basidiomycota</taxon>
        <taxon>Agaricomycotina</taxon>
        <taxon>Agaricomycetes</taxon>
        <taxon>Agaricomycetidae</taxon>
        <taxon>Agaricales</taxon>
        <taxon>Pleurotineae</taxon>
        <taxon>Pleurotaceae</taxon>
        <taxon>Hohenbuehelia</taxon>
    </lineage>
</organism>
<dbReference type="EMBL" id="JASNQZ010000008">
    <property type="protein sequence ID" value="KAL0953849.1"/>
    <property type="molecule type" value="Genomic_DNA"/>
</dbReference>
<evidence type="ECO:0000313" key="1">
    <source>
        <dbReference type="EMBL" id="KAL0953849.1"/>
    </source>
</evidence>
<keyword evidence="2" id="KW-1185">Reference proteome</keyword>